<sequence length="55" mass="6791">MSIPELYFDNRRFWINLGYFLYKLCYNIRSQLEIFLFITFPLGKKMEMNCKHSCN</sequence>
<gene>
    <name evidence="1" type="ORF">MENT_LOCUS6085</name>
</gene>
<protein>
    <submittedName>
        <fullName evidence="1">Uncharacterized protein</fullName>
    </submittedName>
</protein>
<accession>A0A6V7U1V9</accession>
<evidence type="ECO:0000313" key="1">
    <source>
        <dbReference type="EMBL" id="CAD2139290.1"/>
    </source>
</evidence>
<dbReference type="Proteomes" id="UP000580250">
    <property type="component" value="Unassembled WGS sequence"/>
</dbReference>
<reference evidence="1 2" key="1">
    <citation type="submission" date="2020-08" db="EMBL/GenBank/DDBJ databases">
        <authorList>
            <person name="Koutsovoulos G."/>
            <person name="Danchin GJ E."/>
        </authorList>
    </citation>
    <scope>NUCLEOTIDE SEQUENCE [LARGE SCALE GENOMIC DNA]</scope>
</reference>
<organism evidence="1 2">
    <name type="scientific">Meloidogyne enterolobii</name>
    <name type="common">Root-knot nematode worm</name>
    <name type="synonym">Meloidogyne mayaguensis</name>
    <dbReference type="NCBI Taxonomy" id="390850"/>
    <lineage>
        <taxon>Eukaryota</taxon>
        <taxon>Metazoa</taxon>
        <taxon>Ecdysozoa</taxon>
        <taxon>Nematoda</taxon>
        <taxon>Chromadorea</taxon>
        <taxon>Rhabditida</taxon>
        <taxon>Tylenchina</taxon>
        <taxon>Tylenchomorpha</taxon>
        <taxon>Tylenchoidea</taxon>
        <taxon>Meloidogynidae</taxon>
        <taxon>Meloidogyninae</taxon>
        <taxon>Meloidogyne</taxon>
    </lineage>
</organism>
<dbReference type="AlphaFoldDB" id="A0A6V7U1V9"/>
<name>A0A6V7U1V9_MELEN</name>
<proteinExistence type="predicted"/>
<comment type="caution">
    <text evidence="1">The sequence shown here is derived from an EMBL/GenBank/DDBJ whole genome shotgun (WGS) entry which is preliminary data.</text>
</comment>
<evidence type="ECO:0000313" key="2">
    <source>
        <dbReference type="Proteomes" id="UP000580250"/>
    </source>
</evidence>
<dbReference type="EMBL" id="CAJEWN010000023">
    <property type="protein sequence ID" value="CAD2139290.1"/>
    <property type="molecule type" value="Genomic_DNA"/>
</dbReference>